<feature type="transmembrane region" description="Helical" evidence="1">
    <location>
        <begin position="37"/>
        <end position="56"/>
    </location>
</feature>
<name>A0ABP8UVZ2_9ACTN</name>
<evidence type="ECO:0000256" key="1">
    <source>
        <dbReference type="SAM" id="Phobius"/>
    </source>
</evidence>
<keyword evidence="1" id="KW-0472">Membrane</keyword>
<evidence type="ECO:0000313" key="3">
    <source>
        <dbReference type="Proteomes" id="UP001501442"/>
    </source>
</evidence>
<dbReference type="Pfam" id="PF12730">
    <property type="entry name" value="ABC2_membrane_4"/>
    <property type="match status" value="1"/>
</dbReference>
<keyword evidence="3" id="KW-1185">Reference proteome</keyword>
<sequence length="276" mass="29522">MTAQSSLPQRGVLRSFLPGRGVLRSEWIKLRSVRSTYLSVLFATLVAVVLGVLATSSDASNWATMTAQDKAQFDPLGDSFIGLIFGELAFGVLGVLAISTEYRTGMIRATFSAVPQRGRVYAAKALVVGVVSLVLGMLLVFGSFFLGQAMLSSKHLEVHLGDPGVLRVVLSAGLYLFVVTMIGFGLGAILRHSAGAIAALVAMLWLAYPIGRVLDHLSYLPSRILLFNIADAITRTHAATGKPALRIPSLELAYSSLALYLVVFLALGAWRISRDA</sequence>
<feature type="transmembrane region" description="Helical" evidence="1">
    <location>
        <begin position="121"/>
        <end position="145"/>
    </location>
</feature>
<dbReference type="RefSeq" id="WP_345444694.1">
    <property type="nucleotide sequence ID" value="NZ_BAABHK010000040.1"/>
</dbReference>
<evidence type="ECO:0008006" key="4">
    <source>
        <dbReference type="Google" id="ProtNLM"/>
    </source>
</evidence>
<comment type="caution">
    <text evidence="2">The sequence shown here is derived from an EMBL/GenBank/DDBJ whole genome shotgun (WGS) entry which is preliminary data.</text>
</comment>
<organism evidence="2 3">
    <name type="scientific">Actinoallomurus vinaceus</name>
    <dbReference type="NCBI Taxonomy" id="1080074"/>
    <lineage>
        <taxon>Bacteria</taxon>
        <taxon>Bacillati</taxon>
        <taxon>Actinomycetota</taxon>
        <taxon>Actinomycetes</taxon>
        <taxon>Streptosporangiales</taxon>
        <taxon>Thermomonosporaceae</taxon>
        <taxon>Actinoallomurus</taxon>
    </lineage>
</organism>
<evidence type="ECO:0000313" key="2">
    <source>
        <dbReference type="EMBL" id="GAA4640819.1"/>
    </source>
</evidence>
<reference evidence="3" key="1">
    <citation type="journal article" date="2019" name="Int. J. Syst. Evol. Microbiol.">
        <title>The Global Catalogue of Microorganisms (GCM) 10K type strain sequencing project: providing services to taxonomists for standard genome sequencing and annotation.</title>
        <authorList>
            <consortium name="The Broad Institute Genomics Platform"/>
            <consortium name="The Broad Institute Genome Sequencing Center for Infectious Disease"/>
            <person name="Wu L."/>
            <person name="Ma J."/>
        </authorList>
    </citation>
    <scope>NUCLEOTIDE SEQUENCE [LARGE SCALE GENOMIC DNA]</scope>
    <source>
        <strain evidence="3">JCM 17939</strain>
    </source>
</reference>
<accession>A0ABP8UVZ2</accession>
<feature type="transmembrane region" description="Helical" evidence="1">
    <location>
        <begin position="252"/>
        <end position="270"/>
    </location>
</feature>
<dbReference type="Proteomes" id="UP001501442">
    <property type="component" value="Unassembled WGS sequence"/>
</dbReference>
<dbReference type="EMBL" id="BAABHK010000040">
    <property type="protein sequence ID" value="GAA4640819.1"/>
    <property type="molecule type" value="Genomic_DNA"/>
</dbReference>
<feature type="transmembrane region" description="Helical" evidence="1">
    <location>
        <begin position="165"/>
        <end position="186"/>
    </location>
</feature>
<keyword evidence="1" id="KW-0812">Transmembrane</keyword>
<protein>
    <recommendedName>
        <fullName evidence="4">ABC transporter permease</fullName>
    </recommendedName>
</protein>
<feature type="transmembrane region" description="Helical" evidence="1">
    <location>
        <begin position="193"/>
        <end position="211"/>
    </location>
</feature>
<keyword evidence="1" id="KW-1133">Transmembrane helix</keyword>
<feature type="transmembrane region" description="Helical" evidence="1">
    <location>
        <begin position="80"/>
        <end position="100"/>
    </location>
</feature>
<proteinExistence type="predicted"/>
<gene>
    <name evidence="2" type="ORF">GCM10023196_107700</name>
</gene>